<keyword evidence="10" id="KW-1185">Reference proteome</keyword>
<feature type="compositionally biased region" description="Basic and acidic residues" evidence="6">
    <location>
        <begin position="498"/>
        <end position="511"/>
    </location>
</feature>
<sequence length="534" mass="60502">MDQGETVKSICDQEAITLGLCTERNLGRYLIKEKDGSGNPIKFVQKAFNDYIEREGDGGKGYTALEKIESYRENPALTNEGFASELVVPRTKMVLFSDLRENLIDGIANITWVGAQEVIVTYQVNATGYYCVDTLGSGEFIGRADWISGYGSLPASEYIKIGFYQAMAVIYAVILIAWIWMSVKVRKDLLPLQSYIGSLIGVMLVNMLLSAYYWRGYNAYGSASQALAILMVVFSAARNSLAFFLLLVVCLGYGIVRPTLGSTMNQCLILLGLHFIAGCVYGLVNTDRDDSEIDDDSLFVVLPIMIFTMIFYVWSMHSVVATTRILETRRQSYKLSMYNKMWNLLFYSIIALFAFFAVNIANVAMMGDTNWTEKSWRFRWMLFDGWLNIHFLVVFCIFLWMWRPTENNHRYGIEQLMGDEGDAWERGPSHDGHAMMLADERDFQLALEEADRVADSFVLQEQSSRLSSSYRNVNQPDSQATARFVLDDDDNLSDDDHDLNLDKTGEPKDSLDSSIDNFEISHKEPGNLDDVKKP</sequence>
<dbReference type="OrthoDB" id="19932at2759"/>
<name>A0A1R1PPE1_ZANCU</name>
<comment type="subcellular location">
    <subcellularLocation>
        <location evidence="1">Membrane</location>
        <topology evidence="1">Multi-pass membrane protein</topology>
    </subcellularLocation>
</comment>
<comment type="caution">
    <text evidence="9">The sequence shown here is derived from an EMBL/GenBank/DDBJ whole genome shotgun (WGS) entry which is preliminary data.</text>
</comment>
<evidence type="ECO:0000313" key="10">
    <source>
        <dbReference type="Proteomes" id="UP000188320"/>
    </source>
</evidence>
<dbReference type="InterPro" id="IPR053937">
    <property type="entry name" value="GOST_TM"/>
</dbReference>
<organism evidence="9 10">
    <name type="scientific">Zancudomyces culisetae</name>
    <name type="common">Gut fungus</name>
    <name type="synonym">Smittium culisetae</name>
    <dbReference type="NCBI Taxonomy" id="1213189"/>
    <lineage>
        <taxon>Eukaryota</taxon>
        <taxon>Fungi</taxon>
        <taxon>Fungi incertae sedis</taxon>
        <taxon>Zoopagomycota</taxon>
        <taxon>Kickxellomycotina</taxon>
        <taxon>Harpellomycetes</taxon>
        <taxon>Harpellales</taxon>
        <taxon>Legeriomycetaceae</taxon>
        <taxon>Zancudomyces</taxon>
    </lineage>
</organism>
<gene>
    <name evidence="9" type="ORF">AX774_g3651</name>
</gene>
<keyword evidence="4 7" id="KW-1133">Transmembrane helix</keyword>
<feature type="transmembrane region" description="Helical" evidence="7">
    <location>
        <begin position="385"/>
        <end position="402"/>
    </location>
</feature>
<dbReference type="AlphaFoldDB" id="A0A1R1PPE1"/>
<feature type="region of interest" description="Disordered" evidence="6">
    <location>
        <begin position="488"/>
        <end position="534"/>
    </location>
</feature>
<evidence type="ECO:0000256" key="2">
    <source>
        <dbReference type="ARBA" id="ARBA00022692"/>
    </source>
</evidence>
<keyword evidence="5 7" id="KW-0472">Membrane</keyword>
<keyword evidence="2 7" id="KW-0812">Transmembrane</keyword>
<dbReference type="GO" id="GO:0005794">
    <property type="term" value="C:Golgi apparatus"/>
    <property type="evidence" value="ECO:0007669"/>
    <property type="project" value="TreeGrafter"/>
</dbReference>
<feature type="transmembrane region" description="Helical" evidence="7">
    <location>
        <begin position="195"/>
        <end position="214"/>
    </location>
</feature>
<dbReference type="PANTHER" id="PTHR21229">
    <property type="entry name" value="LUNG SEVEN TRANSMEMBRANE RECEPTOR"/>
    <property type="match status" value="1"/>
</dbReference>
<evidence type="ECO:0000256" key="6">
    <source>
        <dbReference type="SAM" id="MobiDB-lite"/>
    </source>
</evidence>
<feature type="transmembrane region" description="Helical" evidence="7">
    <location>
        <begin position="268"/>
        <end position="286"/>
    </location>
</feature>
<proteinExistence type="predicted"/>
<evidence type="ECO:0000256" key="4">
    <source>
        <dbReference type="ARBA" id="ARBA00022989"/>
    </source>
</evidence>
<evidence type="ECO:0000256" key="5">
    <source>
        <dbReference type="ARBA" id="ARBA00023136"/>
    </source>
</evidence>
<feature type="transmembrane region" description="Helical" evidence="7">
    <location>
        <begin position="226"/>
        <end position="256"/>
    </location>
</feature>
<dbReference type="Proteomes" id="UP000188320">
    <property type="component" value="Unassembled WGS sequence"/>
</dbReference>
<evidence type="ECO:0000256" key="3">
    <source>
        <dbReference type="ARBA" id="ARBA00022729"/>
    </source>
</evidence>
<keyword evidence="3" id="KW-0732">Signal</keyword>
<feature type="transmembrane region" description="Helical" evidence="7">
    <location>
        <begin position="162"/>
        <end position="183"/>
    </location>
</feature>
<feature type="transmembrane region" description="Helical" evidence="7">
    <location>
        <begin position="344"/>
        <end position="365"/>
    </location>
</feature>
<dbReference type="PANTHER" id="PTHR21229:SF1">
    <property type="entry name" value="GH17801P"/>
    <property type="match status" value="1"/>
</dbReference>
<feature type="compositionally biased region" description="Basic and acidic residues" evidence="6">
    <location>
        <begin position="519"/>
        <end position="534"/>
    </location>
</feature>
<feature type="compositionally biased region" description="Acidic residues" evidence="6">
    <location>
        <begin position="488"/>
        <end position="497"/>
    </location>
</feature>
<dbReference type="GO" id="GO:0005829">
    <property type="term" value="C:cytosol"/>
    <property type="evidence" value="ECO:0007669"/>
    <property type="project" value="GOC"/>
</dbReference>
<reference evidence="10" key="1">
    <citation type="submission" date="2017-01" db="EMBL/GenBank/DDBJ databases">
        <authorList>
            <person name="Wang Y."/>
            <person name="White M."/>
            <person name="Kvist S."/>
            <person name="Moncalvo J.-M."/>
        </authorList>
    </citation>
    <scope>NUCLEOTIDE SEQUENCE [LARGE SCALE GENOMIC DNA]</scope>
    <source>
        <strain evidence="10">COL-18-3</strain>
    </source>
</reference>
<accession>A0A1R1PPE1</accession>
<protein>
    <recommendedName>
        <fullName evidence="8">GOST seven transmembrane domain-containing protein</fullName>
    </recommendedName>
</protein>
<dbReference type="EMBL" id="LSSK01000575">
    <property type="protein sequence ID" value="OMH82856.1"/>
    <property type="molecule type" value="Genomic_DNA"/>
</dbReference>
<evidence type="ECO:0000256" key="1">
    <source>
        <dbReference type="ARBA" id="ARBA00004141"/>
    </source>
</evidence>
<dbReference type="GO" id="GO:0016020">
    <property type="term" value="C:membrane"/>
    <property type="evidence" value="ECO:0007669"/>
    <property type="project" value="UniProtKB-SubCell"/>
</dbReference>
<feature type="transmembrane region" description="Helical" evidence="7">
    <location>
        <begin position="298"/>
        <end position="323"/>
    </location>
</feature>
<evidence type="ECO:0000259" key="8">
    <source>
        <dbReference type="Pfam" id="PF06814"/>
    </source>
</evidence>
<evidence type="ECO:0000313" key="9">
    <source>
        <dbReference type="EMBL" id="OMH82856.1"/>
    </source>
</evidence>
<feature type="domain" description="GOST seven transmembrane" evidence="8">
    <location>
        <begin position="161"/>
        <end position="408"/>
    </location>
</feature>
<evidence type="ECO:0000256" key="7">
    <source>
        <dbReference type="SAM" id="Phobius"/>
    </source>
</evidence>
<dbReference type="GO" id="GO:0042147">
    <property type="term" value="P:retrograde transport, endosome to Golgi"/>
    <property type="evidence" value="ECO:0007669"/>
    <property type="project" value="TreeGrafter"/>
</dbReference>
<dbReference type="Pfam" id="PF06814">
    <property type="entry name" value="GOST_TM"/>
    <property type="match status" value="1"/>
</dbReference>
<dbReference type="InterPro" id="IPR009637">
    <property type="entry name" value="GPR107/GPR108-like"/>
</dbReference>